<evidence type="ECO:0000313" key="1">
    <source>
        <dbReference type="EMBL" id="TVU16813.1"/>
    </source>
</evidence>
<gene>
    <name evidence="1" type="ORF">EJB05_36968</name>
</gene>
<dbReference type="OrthoDB" id="690020at2759"/>
<protein>
    <submittedName>
        <fullName evidence="1">Uncharacterized protein</fullName>
    </submittedName>
</protein>
<name>A0A5J9TZJ8_9POAL</name>
<accession>A0A5J9TZJ8</accession>
<keyword evidence="2" id="KW-1185">Reference proteome</keyword>
<sequence>MTPILESMPSLVEAFVQVTVECADYCNKLCDADQDCDCEYCDSGSIGNGSSVLLKGLSRARKLLLISTPGKGPDHKIEMKGTFSSMKRSTAISEHLKLVEIKCELVDERVFKPSAAD</sequence>
<dbReference type="Gramene" id="TVU16813">
    <property type="protein sequence ID" value="TVU16813"/>
    <property type="gene ID" value="EJB05_36968"/>
</dbReference>
<reference evidence="1 2" key="1">
    <citation type="journal article" date="2019" name="Sci. Rep.">
        <title>A high-quality genome of Eragrostis curvula grass provides insights into Poaceae evolution and supports new strategies to enhance forage quality.</title>
        <authorList>
            <person name="Carballo J."/>
            <person name="Santos B.A.C.M."/>
            <person name="Zappacosta D."/>
            <person name="Garbus I."/>
            <person name="Selva J.P."/>
            <person name="Gallo C.A."/>
            <person name="Diaz A."/>
            <person name="Albertini E."/>
            <person name="Caccamo M."/>
            <person name="Echenique V."/>
        </authorList>
    </citation>
    <scope>NUCLEOTIDE SEQUENCE [LARGE SCALE GENOMIC DNA]</scope>
    <source>
        <strain evidence="2">cv. Victoria</strain>
        <tissue evidence="1">Leaf</tissue>
    </source>
</reference>
<dbReference type="AlphaFoldDB" id="A0A5J9TZJ8"/>
<comment type="caution">
    <text evidence="1">The sequence shown here is derived from an EMBL/GenBank/DDBJ whole genome shotgun (WGS) entry which is preliminary data.</text>
</comment>
<dbReference type="EMBL" id="RWGY01000030">
    <property type="protein sequence ID" value="TVU16813.1"/>
    <property type="molecule type" value="Genomic_DNA"/>
</dbReference>
<organism evidence="1 2">
    <name type="scientific">Eragrostis curvula</name>
    <name type="common">weeping love grass</name>
    <dbReference type="NCBI Taxonomy" id="38414"/>
    <lineage>
        <taxon>Eukaryota</taxon>
        <taxon>Viridiplantae</taxon>
        <taxon>Streptophyta</taxon>
        <taxon>Embryophyta</taxon>
        <taxon>Tracheophyta</taxon>
        <taxon>Spermatophyta</taxon>
        <taxon>Magnoliopsida</taxon>
        <taxon>Liliopsida</taxon>
        <taxon>Poales</taxon>
        <taxon>Poaceae</taxon>
        <taxon>PACMAD clade</taxon>
        <taxon>Chloridoideae</taxon>
        <taxon>Eragrostideae</taxon>
        <taxon>Eragrostidinae</taxon>
        <taxon>Eragrostis</taxon>
    </lineage>
</organism>
<dbReference type="Proteomes" id="UP000324897">
    <property type="component" value="Unassembled WGS sequence"/>
</dbReference>
<evidence type="ECO:0000313" key="2">
    <source>
        <dbReference type="Proteomes" id="UP000324897"/>
    </source>
</evidence>
<proteinExistence type="predicted"/>